<feature type="transmembrane region" description="Helical" evidence="13">
    <location>
        <begin position="59"/>
        <end position="77"/>
    </location>
</feature>
<evidence type="ECO:0000256" key="2">
    <source>
        <dbReference type="ARBA" id="ARBA00022475"/>
    </source>
</evidence>
<evidence type="ECO:0000256" key="9">
    <source>
        <dbReference type="ARBA" id="ARBA00023157"/>
    </source>
</evidence>
<dbReference type="Pfam" id="PF13853">
    <property type="entry name" value="7tm_4"/>
    <property type="match status" value="1"/>
</dbReference>
<evidence type="ECO:0000256" key="8">
    <source>
        <dbReference type="ARBA" id="ARBA00023136"/>
    </source>
</evidence>
<dbReference type="GO" id="GO:0005549">
    <property type="term" value="F:odorant binding"/>
    <property type="evidence" value="ECO:0000318"/>
    <property type="project" value="GO_Central"/>
</dbReference>
<keyword evidence="3" id="KW-0716">Sensory transduction</keyword>
<feature type="transmembrane region" description="Helical" evidence="13">
    <location>
        <begin position="140"/>
        <end position="163"/>
    </location>
</feature>
<dbReference type="GO" id="GO:0005886">
    <property type="term" value="C:plasma membrane"/>
    <property type="evidence" value="ECO:0007669"/>
    <property type="project" value="UniProtKB-SubCell"/>
</dbReference>
<sequence>MENACNTSNSFVLLGIVEIEGSRFLHCVLCFLTYSFTLFFSLTILFVIWAEQSLHEPMYILIGSLVLNGIFGSSVFMPKMMVDLLKWSNCVSRVGCFTQAFCIGVFPISEISIFTIMAYDTYIAVCHPLRYPTLMTKETVLYLLASCYIINFVLVLIAILLVARLPLCGTQVRGIFCDNMVLVYLSCVDNSINYIYGTVMFSAYLIVCMLLISYSYLQISLVCLRLTSETCKRSVHTLVTHILNFSVFLIGVLFVFIRYRVGRKNSAVLSVFLCLTTFVLPPFLYPLIYGVRTKKLNTKVLCCFKKMNKGVFRKF</sequence>
<dbReference type="InterPro" id="IPR000725">
    <property type="entry name" value="Olfact_rcpt"/>
</dbReference>
<evidence type="ECO:0000256" key="1">
    <source>
        <dbReference type="ARBA" id="ARBA00004651"/>
    </source>
</evidence>
<evidence type="ECO:0000313" key="15">
    <source>
        <dbReference type="Proteomes" id="UP000186698"/>
    </source>
</evidence>
<keyword evidence="2" id="KW-1003">Cell membrane</keyword>
<keyword evidence="8 13" id="KW-0472">Membrane</keyword>
<evidence type="ECO:0000256" key="3">
    <source>
        <dbReference type="ARBA" id="ARBA00022606"/>
    </source>
</evidence>
<dbReference type="GO" id="GO:0016020">
    <property type="term" value="C:membrane"/>
    <property type="evidence" value="ECO:0000318"/>
    <property type="project" value="GO_Central"/>
</dbReference>
<evidence type="ECO:0000256" key="6">
    <source>
        <dbReference type="ARBA" id="ARBA00022989"/>
    </source>
</evidence>
<dbReference type="KEGG" id="xla:108705418"/>
<protein>
    <submittedName>
        <fullName evidence="16">Olfactory receptor 6B2-like</fullName>
    </submittedName>
</protein>
<accession>A0A8J1M7H3</accession>
<feature type="transmembrane region" description="Helical" evidence="13">
    <location>
        <begin position="194"/>
        <end position="217"/>
    </location>
</feature>
<dbReference type="PROSITE" id="PS50262">
    <property type="entry name" value="G_PROTEIN_RECEP_F1_2"/>
    <property type="match status" value="1"/>
</dbReference>
<feature type="transmembrane region" description="Helical" evidence="13">
    <location>
        <begin position="238"/>
        <end position="261"/>
    </location>
</feature>
<evidence type="ECO:0000256" key="4">
    <source>
        <dbReference type="ARBA" id="ARBA00022692"/>
    </source>
</evidence>
<dbReference type="PANTHER" id="PTHR26451">
    <property type="entry name" value="G_PROTEIN_RECEP_F1_2 DOMAIN-CONTAINING PROTEIN"/>
    <property type="match status" value="1"/>
</dbReference>
<keyword evidence="15" id="KW-1185">Reference proteome</keyword>
<dbReference type="InterPro" id="IPR052921">
    <property type="entry name" value="GPCR1_Superfamily_Member"/>
</dbReference>
<comment type="subcellular location">
    <subcellularLocation>
        <location evidence="1">Cell membrane</location>
        <topology evidence="1">Multi-pass membrane protein</topology>
    </subcellularLocation>
</comment>
<proteinExistence type="predicted"/>
<dbReference type="SUPFAM" id="SSF81321">
    <property type="entry name" value="Family A G protein-coupled receptor-like"/>
    <property type="match status" value="1"/>
</dbReference>
<dbReference type="FunFam" id="1.20.1070.10:FF:000024">
    <property type="entry name" value="Olfactory receptor"/>
    <property type="match status" value="1"/>
</dbReference>
<keyword evidence="10" id="KW-0675">Receptor</keyword>
<reference evidence="16" key="1">
    <citation type="submission" date="2025-08" db="UniProtKB">
        <authorList>
            <consortium name="RefSeq"/>
        </authorList>
    </citation>
    <scope>IDENTIFICATION</scope>
    <source>
        <strain evidence="16">J_2021</strain>
        <tissue evidence="16">Erythrocytes</tissue>
    </source>
</reference>
<dbReference type="GO" id="GO:0004984">
    <property type="term" value="F:olfactory receptor activity"/>
    <property type="evidence" value="ECO:0000318"/>
    <property type="project" value="GO_Central"/>
</dbReference>
<keyword evidence="11" id="KW-0325">Glycoprotein</keyword>
<keyword evidence="7" id="KW-0297">G-protein coupled receptor</keyword>
<evidence type="ECO:0000256" key="7">
    <source>
        <dbReference type="ARBA" id="ARBA00023040"/>
    </source>
</evidence>
<evidence type="ECO:0000256" key="13">
    <source>
        <dbReference type="SAM" id="Phobius"/>
    </source>
</evidence>
<dbReference type="InterPro" id="IPR017452">
    <property type="entry name" value="GPCR_Rhodpsn_7TM"/>
</dbReference>
<dbReference type="GO" id="GO:0050911">
    <property type="term" value="P:detection of chemical stimulus involved in sensory perception of smell"/>
    <property type="evidence" value="ECO:0000318"/>
    <property type="project" value="GO_Central"/>
</dbReference>
<dbReference type="PRINTS" id="PR00245">
    <property type="entry name" value="OLFACTORYR"/>
</dbReference>
<evidence type="ECO:0000256" key="12">
    <source>
        <dbReference type="ARBA" id="ARBA00023224"/>
    </source>
</evidence>
<feature type="transmembrane region" description="Helical" evidence="13">
    <location>
        <begin position="97"/>
        <end position="119"/>
    </location>
</feature>
<keyword evidence="12" id="KW-0807">Transducer</keyword>
<dbReference type="Proteomes" id="UP000186698">
    <property type="component" value="Chromosome 2L"/>
</dbReference>
<organism evidence="15 16">
    <name type="scientific">Xenopus laevis</name>
    <name type="common">African clawed frog</name>
    <dbReference type="NCBI Taxonomy" id="8355"/>
    <lineage>
        <taxon>Eukaryota</taxon>
        <taxon>Metazoa</taxon>
        <taxon>Chordata</taxon>
        <taxon>Craniata</taxon>
        <taxon>Vertebrata</taxon>
        <taxon>Euteleostomi</taxon>
        <taxon>Amphibia</taxon>
        <taxon>Batrachia</taxon>
        <taxon>Anura</taxon>
        <taxon>Pipoidea</taxon>
        <taxon>Pipidae</taxon>
        <taxon>Xenopodinae</taxon>
        <taxon>Xenopus</taxon>
        <taxon>Xenopus</taxon>
    </lineage>
</organism>
<feature type="transmembrane region" description="Helical" evidence="13">
    <location>
        <begin position="267"/>
        <end position="289"/>
    </location>
</feature>
<dbReference type="GeneID" id="108705418"/>
<keyword evidence="9" id="KW-1015">Disulfide bond</keyword>
<keyword evidence="4 13" id="KW-0812">Transmembrane</keyword>
<dbReference type="RefSeq" id="XP_041437266.1">
    <property type="nucleotide sequence ID" value="XM_041581332.1"/>
</dbReference>
<evidence type="ECO:0000256" key="5">
    <source>
        <dbReference type="ARBA" id="ARBA00022725"/>
    </source>
</evidence>
<evidence type="ECO:0000259" key="14">
    <source>
        <dbReference type="PROSITE" id="PS50262"/>
    </source>
</evidence>
<feature type="domain" description="G-protein coupled receptors family 1 profile" evidence="14">
    <location>
        <begin position="40"/>
        <end position="289"/>
    </location>
</feature>
<keyword evidence="6 13" id="KW-1133">Transmembrane helix</keyword>
<gene>
    <name evidence="16" type="primary">LOC108705418</name>
</gene>
<evidence type="ECO:0000313" key="16">
    <source>
        <dbReference type="RefSeq" id="XP_041437266.1"/>
    </source>
</evidence>
<feature type="transmembrane region" description="Helical" evidence="13">
    <location>
        <begin position="23"/>
        <end position="47"/>
    </location>
</feature>
<keyword evidence="5" id="KW-0552">Olfaction</keyword>
<dbReference type="PANTHER" id="PTHR26451:SF1004">
    <property type="entry name" value="OLFACTORY RECEPTOR 6N1"/>
    <property type="match status" value="1"/>
</dbReference>
<name>A0A8J1M7H3_XENLA</name>
<dbReference type="AlphaFoldDB" id="A0A8J1M7H3"/>
<dbReference type="Gene3D" id="1.20.1070.10">
    <property type="entry name" value="Rhodopsin 7-helix transmembrane proteins"/>
    <property type="match status" value="1"/>
</dbReference>
<evidence type="ECO:0000256" key="10">
    <source>
        <dbReference type="ARBA" id="ARBA00023170"/>
    </source>
</evidence>
<evidence type="ECO:0000256" key="11">
    <source>
        <dbReference type="ARBA" id="ARBA00023180"/>
    </source>
</evidence>
<dbReference type="OrthoDB" id="5967130at2759"/>
<dbReference type="GO" id="GO:0004930">
    <property type="term" value="F:G protein-coupled receptor activity"/>
    <property type="evidence" value="ECO:0007669"/>
    <property type="project" value="UniProtKB-KW"/>
</dbReference>